<name>A0A9D1VA52_9BACT</name>
<proteinExistence type="predicted"/>
<keyword evidence="7 8" id="KW-0472">Membrane</keyword>
<dbReference type="GO" id="GO:0006605">
    <property type="term" value="P:protein targeting"/>
    <property type="evidence" value="ECO:0007669"/>
    <property type="project" value="InterPro"/>
</dbReference>
<reference evidence="9" key="2">
    <citation type="submission" date="2021-04" db="EMBL/GenBank/DDBJ databases">
        <authorList>
            <person name="Gilroy R."/>
        </authorList>
    </citation>
    <scope>NUCLEOTIDE SEQUENCE</scope>
    <source>
        <strain evidence="9">14975</strain>
    </source>
</reference>
<evidence type="ECO:0000256" key="5">
    <source>
        <dbReference type="ARBA" id="ARBA00022989"/>
    </source>
</evidence>
<dbReference type="EMBL" id="DXFQ01000035">
    <property type="protein sequence ID" value="HIX19396.1"/>
    <property type="molecule type" value="Genomic_DNA"/>
</dbReference>
<keyword evidence="2" id="KW-0813">Transport</keyword>
<dbReference type="Gene3D" id="1.20.5.1030">
    <property type="entry name" value="Preprotein translocase secy subunit"/>
    <property type="match status" value="1"/>
</dbReference>
<evidence type="ECO:0000256" key="2">
    <source>
        <dbReference type="ARBA" id="ARBA00022448"/>
    </source>
</evidence>
<evidence type="ECO:0000256" key="3">
    <source>
        <dbReference type="ARBA" id="ARBA00022692"/>
    </source>
</evidence>
<dbReference type="Proteomes" id="UP000823964">
    <property type="component" value="Unassembled WGS sequence"/>
</dbReference>
<sequence length="78" mass="8964">MSKFFRSVFTSISNLKSELKKCSWPWESDPKVKGFKKYRELWGSTLMVLVAMLLLGAYVAFFDFVMAQVINAAINFLS</sequence>
<dbReference type="InterPro" id="IPR001901">
    <property type="entry name" value="Translocase_SecE/Sec61-g"/>
</dbReference>
<evidence type="ECO:0000256" key="7">
    <source>
        <dbReference type="ARBA" id="ARBA00023136"/>
    </source>
</evidence>
<evidence type="ECO:0000256" key="4">
    <source>
        <dbReference type="ARBA" id="ARBA00022927"/>
    </source>
</evidence>
<feature type="transmembrane region" description="Helical" evidence="8">
    <location>
        <begin position="41"/>
        <end position="61"/>
    </location>
</feature>
<organism evidence="9 10">
    <name type="scientific">Candidatus Akkermansia intestinigallinarum</name>
    <dbReference type="NCBI Taxonomy" id="2838431"/>
    <lineage>
        <taxon>Bacteria</taxon>
        <taxon>Pseudomonadati</taxon>
        <taxon>Verrucomicrobiota</taxon>
        <taxon>Verrucomicrobiia</taxon>
        <taxon>Verrucomicrobiales</taxon>
        <taxon>Akkermansiaceae</taxon>
        <taxon>Akkermansia</taxon>
    </lineage>
</organism>
<comment type="caution">
    <text evidence="9">The sequence shown here is derived from an EMBL/GenBank/DDBJ whole genome shotgun (WGS) entry which is preliminary data.</text>
</comment>
<comment type="subcellular location">
    <subcellularLocation>
        <location evidence="1">Membrane</location>
    </subcellularLocation>
</comment>
<evidence type="ECO:0000256" key="1">
    <source>
        <dbReference type="ARBA" id="ARBA00004370"/>
    </source>
</evidence>
<dbReference type="AlphaFoldDB" id="A0A9D1VA52"/>
<dbReference type="Pfam" id="PF00584">
    <property type="entry name" value="SecE"/>
    <property type="match status" value="1"/>
</dbReference>
<keyword evidence="4" id="KW-0653">Protein transport</keyword>
<dbReference type="InterPro" id="IPR038379">
    <property type="entry name" value="SecE_sf"/>
</dbReference>
<protein>
    <submittedName>
        <fullName evidence="9">Preprotein translocase subunit SecE</fullName>
    </submittedName>
</protein>
<dbReference type="GO" id="GO:0006886">
    <property type="term" value="P:intracellular protein transport"/>
    <property type="evidence" value="ECO:0007669"/>
    <property type="project" value="InterPro"/>
</dbReference>
<evidence type="ECO:0000256" key="6">
    <source>
        <dbReference type="ARBA" id="ARBA00023010"/>
    </source>
</evidence>
<gene>
    <name evidence="9" type="ORF">H9862_02185</name>
</gene>
<keyword evidence="3 8" id="KW-0812">Transmembrane</keyword>
<evidence type="ECO:0000313" key="9">
    <source>
        <dbReference type="EMBL" id="HIX19396.1"/>
    </source>
</evidence>
<keyword evidence="5 8" id="KW-1133">Transmembrane helix</keyword>
<evidence type="ECO:0000256" key="8">
    <source>
        <dbReference type="SAM" id="Phobius"/>
    </source>
</evidence>
<dbReference type="GO" id="GO:0016020">
    <property type="term" value="C:membrane"/>
    <property type="evidence" value="ECO:0007669"/>
    <property type="project" value="UniProtKB-SubCell"/>
</dbReference>
<keyword evidence="6" id="KW-0811">Translocation</keyword>
<reference evidence="9" key="1">
    <citation type="journal article" date="2021" name="PeerJ">
        <title>Extensive microbial diversity within the chicken gut microbiome revealed by metagenomics and culture.</title>
        <authorList>
            <person name="Gilroy R."/>
            <person name="Ravi A."/>
            <person name="Getino M."/>
            <person name="Pursley I."/>
            <person name="Horton D.L."/>
            <person name="Alikhan N.F."/>
            <person name="Baker D."/>
            <person name="Gharbi K."/>
            <person name="Hall N."/>
            <person name="Watson M."/>
            <person name="Adriaenssens E.M."/>
            <person name="Foster-Nyarko E."/>
            <person name="Jarju S."/>
            <person name="Secka A."/>
            <person name="Antonio M."/>
            <person name="Oren A."/>
            <person name="Chaudhuri R.R."/>
            <person name="La Ragione R."/>
            <person name="Hildebrand F."/>
            <person name="Pallen M.J."/>
        </authorList>
    </citation>
    <scope>NUCLEOTIDE SEQUENCE</scope>
    <source>
        <strain evidence="9">14975</strain>
    </source>
</reference>
<evidence type="ECO:0000313" key="10">
    <source>
        <dbReference type="Proteomes" id="UP000823964"/>
    </source>
</evidence>
<accession>A0A9D1VA52</accession>